<proteinExistence type="predicted"/>
<protein>
    <submittedName>
        <fullName evidence="1">Uncharacterized protein</fullName>
    </submittedName>
</protein>
<dbReference type="Proteomes" id="UP000237983">
    <property type="component" value="Unassembled WGS sequence"/>
</dbReference>
<dbReference type="AlphaFoldDB" id="A0A2T0VFW0"/>
<gene>
    <name evidence="1" type="ORF">B0I08_103258</name>
</gene>
<accession>A0A2T0VFW0</accession>
<dbReference type="RefSeq" id="WP_146134344.1">
    <property type="nucleotide sequence ID" value="NZ_PVTL01000003.1"/>
</dbReference>
<keyword evidence="2" id="KW-1185">Reference proteome</keyword>
<organism evidence="1 2">
    <name type="scientific">Glaciihabitans tibetensis</name>
    <dbReference type="NCBI Taxonomy" id="1266600"/>
    <lineage>
        <taxon>Bacteria</taxon>
        <taxon>Bacillati</taxon>
        <taxon>Actinomycetota</taxon>
        <taxon>Actinomycetes</taxon>
        <taxon>Micrococcales</taxon>
        <taxon>Microbacteriaceae</taxon>
        <taxon>Glaciihabitans</taxon>
    </lineage>
</organism>
<reference evidence="1 2" key="1">
    <citation type="submission" date="2018-03" db="EMBL/GenBank/DDBJ databases">
        <title>Genomic Encyclopedia of Type Strains, Phase III (KMG-III): the genomes of soil and plant-associated and newly described type strains.</title>
        <authorList>
            <person name="Whitman W."/>
        </authorList>
    </citation>
    <scope>NUCLEOTIDE SEQUENCE [LARGE SCALE GENOMIC DNA]</scope>
    <source>
        <strain evidence="1 2">CGMCC 1.12484</strain>
    </source>
</reference>
<name>A0A2T0VFW0_9MICO</name>
<evidence type="ECO:0000313" key="2">
    <source>
        <dbReference type="Proteomes" id="UP000237983"/>
    </source>
</evidence>
<evidence type="ECO:0000313" key="1">
    <source>
        <dbReference type="EMBL" id="PRY69052.1"/>
    </source>
</evidence>
<comment type="caution">
    <text evidence="1">The sequence shown here is derived from an EMBL/GenBank/DDBJ whole genome shotgun (WGS) entry which is preliminary data.</text>
</comment>
<sequence length="181" mass="19140">MLALVPDPWIPGSEVVGGGSDDGVETDVSISIRPGGAQQPFTVRTLVRTGRRMHPTTGVVHGVATDWVSIASMAATGLLLQTFPEGLQRAEAKRLARTVVAQGDELARDHASWSFTPMVLERVAYALRFRILDQGFVAHADVGGSALAAWGTGPLPPALSRVHWLESSGVPHPTDAPPPPD</sequence>
<dbReference type="OrthoDB" id="5193894at2"/>
<dbReference type="EMBL" id="PVTL01000003">
    <property type="protein sequence ID" value="PRY69052.1"/>
    <property type="molecule type" value="Genomic_DNA"/>
</dbReference>